<feature type="signal peptide" evidence="8">
    <location>
        <begin position="1"/>
        <end position="19"/>
    </location>
</feature>
<organism evidence="10 11">
    <name type="scientific">Saitozyma podzolica</name>
    <dbReference type="NCBI Taxonomy" id="1890683"/>
    <lineage>
        <taxon>Eukaryota</taxon>
        <taxon>Fungi</taxon>
        <taxon>Dikarya</taxon>
        <taxon>Basidiomycota</taxon>
        <taxon>Agaricomycotina</taxon>
        <taxon>Tremellomycetes</taxon>
        <taxon>Tremellales</taxon>
        <taxon>Trimorphomycetaceae</taxon>
        <taxon>Saitozyma</taxon>
    </lineage>
</organism>
<keyword evidence="7" id="KW-0445">Lipid transport</keyword>
<feature type="domain" description="MD-2-related lipid-recognition" evidence="9">
    <location>
        <begin position="56"/>
        <end position="178"/>
    </location>
</feature>
<dbReference type="GO" id="GO:0032366">
    <property type="term" value="P:intracellular sterol transport"/>
    <property type="evidence" value="ECO:0007669"/>
    <property type="project" value="InterPro"/>
</dbReference>
<dbReference type="InterPro" id="IPR036846">
    <property type="entry name" value="GM2-AP_sf"/>
</dbReference>
<evidence type="ECO:0000256" key="4">
    <source>
        <dbReference type="ARBA" id="ARBA00016056"/>
    </source>
</evidence>
<keyword evidence="5" id="KW-0813">Transport</keyword>
<comment type="function">
    <text evidence="1">Catalyzes the intermembrane transfer of phosphatidylglycerol and phosphatidylinositol.</text>
</comment>
<dbReference type="InterPro" id="IPR014756">
    <property type="entry name" value="Ig_E-set"/>
</dbReference>
<gene>
    <name evidence="10" type="primary">NPC2</name>
    <name evidence="10" type="ORF">EHS25_002475</name>
</gene>
<evidence type="ECO:0000256" key="1">
    <source>
        <dbReference type="ARBA" id="ARBA00002053"/>
    </source>
</evidence>
<dbReference type="Gene3D" id="2.70.220.10">
    <property type="entry name" value="Ganglioside GM2 activator"/>
    <property type="match status" value="2"/>
</dbReference>
<dbReference type="Proteomes" id="UP000279259">
    <property type="component" value="Unassembled WGS sequence"/>
</dbReference>
<name>A0A427YE93_9TREE</name>
<comment type="subunit">
    <text evidence="3">Monomer.</text>
</comment>
<comment type="caution">
    <text evidence="10">The sequence shown here is derived from an EMBL/GenBank/DDBJ whole genome shotgun (WGS) entry which is preliminary data.</text>
</comment>
<accession>A0A427YE93</accession>
<evidence type="ECO:0000256" key="5">
    <source>
        <dbReference type="ARBA" id="ARBA00022448"/>
    </source>
</evidence>
<dbReference type="SMART" id="SM00737">
    <property type="entry name" value="ML"/>
    <property type="match status" value="1"/>
</dbReference>
<evidence type="ECO:0000259" key="9">
    <source>
        <dbReference type="SMART" id="SM00737"/>
    </source>
</evidence>
<proteinExistence type="inferred from homology"/>
<dbReference type="EMBL" id="RSCD01000014">
    <property type="protein sequence ID" value="RSH89363.1"/>
    <property type="molecule type" value="Genomic_DNA"/>
</dbReference>
<protein>
    <recommendedName>
        <fullName evidence="4">Phosphatidylglycerol/phosphatidylinositol transfer protein</fullName>
    </recommendedName>
</protein>
<dbReference type="STRING" id="1890683.A0A427YE93"/>
<dbReference type="FunFam" id="2.70.220.10:FF:000004">
    <property type="entry name" value="Related to phosphatidylglycerol/phosphatidylinositol transfer protein"/>
    <property type="match status" value="1"/>
</dbReference>
<dbReference type="AlphaFoldDB" id="A0A427YE93"/>
<evidence type="ECO:0000256" key="7">
    <source>
        <dbReference type="ARBA" id="ARBA00023055"/>
    </source>
</evidence>
<feature type="chain" id="PRO_5018969872" description="Phosphatidylglycerol/phosphatidylinositol transfer protein" evidence="8">
    <location>
        <begin position="20"/>
        <end position="188"/>
    </location>
</feature>
<dbReference type="GO" id="GO:0032934">
    <property type="term" value="F:sterol binding"/>
    <property type="evidence" value="ECO:0007669"/>
    <property type="project" value="InterPro"/>
</dbReference>
<dbReference type="PANTHER" id="PTHR11306:SF0">
    <property type="entry name" value="PHOSPHATIDYLGLYCEROL_PHOSPHATIDYLINOSITOL TRANSFER PROTEIN"/>
    <property type="match status" value="1"/>
</dbReference>
<dbReference type="PANTHER" id="PTHR11306">
    <property type="entry name" value="NIEMANN PICK TYPE C2 PROTEIN NPC2-RELATED"/>
    <property type="match status" value="1"/>
</dbReference>
<reference evidence="10 11" key="1">
    <citation type="submission" date="2018-11" db="EMBL/GenBank/DDBJ databases">
        <title>Genome sequence of Saitozyma podzolica DSM 27192.</title>
        <authorList>
            <person name="Aliyu H."/>
            <person name="Gorte O."/>
            <person name="Ochsenreither K."/>
        </authorList>
    </citation>
    <scope>NUCLEOTIDE SEQUENCE [LARGE SCALE GENOMIC DNA]</scope>
    <source>
        <strain evidence="10 11">DSM 27192</strain>
    </source>
</reference>
<dbReference type="InterPro" id="IPR039670">
    <property type="entry name" value="NPC2-like"/>
</dbReference>
<evidence type="ECO:0000256" key="2">
    <source>
        <dbReference type="ARBA" id="ARBA00006370"/>
    </source>
</evidence>
<evidence type="ECO:0000256" key="8">
    <source>
        <dbReference type="SAM" id="SignalP"/>
    </source>
</evidence>
<comment type="similarity">
    <text evidence="2">Belongs to the NPC2 family.</text>
</comment>
<evidence type="ECO:0000313" key="10">
    <source>
        <dbReference type="EMBL" id="RSH89363.1"/>
    </source>
</evidence>
<dbReference type="Pfam" id="PF02221">
    <property type="entry name" value="E1_DerP2_DerF2"/>
    <property type="match status" value="1"/>
</dbReference>
<dbReference type="SUPFAM" id="SSF81296">
    <property type="entry name" value="E set domains"/>
    <property type="match status" value="1"/>
</dbReference>
<evidence type="ECO:0000256" key="3">
    <source>
        <dbReference type="ARBA" id="ARBA00011245"/>
    </source>
</evidence>
<dbReference type="InterPro" id="IPR003172">
    <property type="entry name" value="ML_dom"/>
</dbReference>
<evidence type="ECO:0000256" key="6">
    <source>
        <dbReference type="ARBA" id="ARBA00022729"/>
    </source>
</evidence>
<dbReference type="InterPro" id="IPR033917">
    <property type="entry name" value="ML_PG-PI_TP"/>
</dbReference>
<dbReference type="OrthoDB" id="6409159at2759"/>
<keyword evidence="11" id="KW-1185">Reference proteome</keyword>
<dbReference type="FunFam" id="2.70.220.10:FF:000002">
    <property type="entry name" value="Phosphatidylglycerol/phosphatidylinositol transfer protein"/>
    <property type="match status" value="1"/>
</dbReference>
<dbReference type="CDD" id="cd00917">
    <property type="entry name" value="PG-PI_TP"/>
    <property type="match status" value="1"/>
</dbReference>
<evidence type="ECO:0000313" key="11">
    <source>
        <dbReference type="Proteomes" id="UP000279259"/>
    </source>
</evidence>
<keyword evidence="6 8" id="KW-0732">Signal</keyword>
<sequence>MRLATTLLPFTLLAASASANLATDAFGWASSLVSSSNGQAQASKDGEVWTMDSWSYVDCGLATDAIQIKSIAVNPDPPVPGQNLTVNVDADVLETIEEGAYADVTVKLGLIKLLQKTFDVCEEARNANATVQCPVKPGTYSVSQTVELPKEIPKAKFSVAVRGYTVDDADMLCLDLFVDFMKKPGTLN</sequence>